<dbReference type="STRING" id="1280948.HY36_06195"/>
<dbReference type="SUPFAM" id="SSF56601">
    <property type="entry name" value="beta-lactamase/transpeptidase-like"/>
    <property type="match status" value="1"/>
</dbReference>
<accession>A0A059DZB1</accession>
<dbReference type="PATRIC" id="fig|1280948.3.peg.2331"/>
<keyword evidence="3" id="KW-1185">Reference proteome</keyword>
<dbReference type="RefSeq" id="WP_035552856.1">
    <property type="nucleotide sequence ID" value="NZ_AWFH01000034.1"/>
</dbReference>
<evidence type="ECO:0000313" key="3">
    <source>
        <dbReference type="Proteomes" id="UP000024547"/>
    </source>
</evidence>
<dbReference type="InterPro" id="IPR012338">
    <property type="entry name" value="Beta-lactam/transpept-like"/>
</dbReference>
<dbReference type="AlphaFoldDB" id="A0A059DZB1"/>
<evidence type="ECO:0000313" key="2">
    <source>
        <dbReference type="EMBL" id="KCZ59715.1"/>
    </source>
</evidence>
<comment type="caution">
    <text evidence="2">The sequence shown here is derived from an EMBL/GenBank/DDBJ whole genome shotgun (WGS) entry which is preliminary data.</text>
</comment>
<dbReference type="PANTHER" id="PTHR43283">
    <property type="entry name" value="BETA-LACTAMASE-RELATED"/>
    <property type="match status" value="1"/>
</dbReference>
<evidence type="ECO:0000259" key="1">
    <source>
        <dbReference type="Pfam" id="PF00144"/>
    </source>
</evidence>
<gene>
    <name evidence="2" type="ORF">HY36_06195</name>
</gene>
<dbReference type="eggNOG" id="COG1680">
    <property type="taxonomic scope" value="Bacteria"/>
</dbReference>
<dbReference type="OrthoDB" id="5377981at2"/>
<proteinExistence type="predicted"/>
<dbReference type="InterPro" id="IPR050789">
    <property type="entry name" value="Diverse_Enzym_Activities"/>
</dbReference>
<reference evidence="2 3" key="1">
    <citation type="journal article" date="2014" name="Antonie Van Leeuwenhoek">
        <title>Hyphomonas beringensis sp. nov. and Hyphomonas chukchiensis sp. nov., isolated from surface seawater of the Bering Sea and Chukchi Sea.</title>
        <authorList>
            <person name="Li C."/>
            <person name="Lai Q."/>
            <person name="Li G."/>
            <person name="Dong C."/>
            <person name="Wang J."/>
            <person name="Liao Y."/>
            <person name="Shao Z."/>
        </authorList>
    </citation>
    <scope>NUCLEOTIDE SEQUENCE [LARGE SCALE GENOMIC DNA]</scope>
    <source>
        <strain evidence="2 3">22II1-22F38</strain>
    </source>
</reference>
<protein>
    <recommendedName>
        <fullName evidence="1">Beta-lactamase-related domain-containing protein</fullName>
    </recommendedName>
</protein>
<name>A0A059DZB1_9PROT</name>
<dbReference type="PANTHER" id="PTHR43283:SF3">
    <property type="entry name" value="BETA-LACTAMASE FAMILY PROTEIN (AFU_ORTHOLOGUE AFUA_5G07500)"/>
    <property type="match status" value="1"/>
</dbReference>
<dbReference type="EMBL" id="AWFH01000034">
    <property type="protein sequence ID" value="KCZ59715.1"/>
    <property type="molecule type" value="Genomic_DNA"/>
</dbReference>
<organism evidence="2 3">
    <name type="scientific">Hyphomonas atlantica</name>
    <dbReference type="NCBI Taxonomy" id="1280948"/>
    <lineage>
        <taxon>Bacteria</taxon>
        <taxon>Pseudomonadati</taxon>
        <taxon>Pseudomonadota</taxon>
        <taxon>Alphaproteobacteria</taxon>
        <taxon>Hyphomonadales</taxon>
        <taxon>Hyphomonadaceae</taxon>
        <taxon>Hyphomonas</taxon>
    </lineage>
</organism>
<dbReference type="InterPro" id="IPR001466">
    <property type="entry name" value="Beta-lactam-related"/>
</dbReference>
<dbReference type="Proteomes" id="UP000024547">
    <property type="component" value="Unassembled WGS sequence"/>
</dbReference>
<feature type="domain" description="Beta-lactamase-related" evidence="1">
    <location>
        <begin position="31"/>
        <end position="395"/>
    </location>
</feature>
<dbReference type="Pfam" id="PF00144">
    <property type="entry name" value="Beta-lactamase"/>
    <property type="match status" value="1"/>
</dbReference>
<dbReference type="Gene3D" id="3.40.710.10">
    <property type="entry name" value="DD-peptidase/beta-lactamase superfamily"/>
    <property type="match status" value="1"/>
</dbReference>
<sequence>MFEHDLTDPHEVGLNAERLEAIPEYFQSNYIDTGKLPCVATLVSRGGEVALEDYSGTTHIGEGEPIGPHTIFRIYSMTKPVTSLAAMMLFEEGKLRLDHEVARYIPEFADVQVFDSGNREDYTTRAPDRAMTLLDLFTHTSGITYGFLMQDEPDAIYRKEKIGAPTETLLEMSQRIAKLPLAFSPGTQWGYGHSIDVLGAVVEIVSGQPLDEFFRERIFGPLGMDDTDFWVPENKIDRLMACYSKHPISGEITLADAAGKESKLYSKRPKLLNAGGGLASTVRDYHRFCLMLMRGGTLDGARIISPKTWEFMRQNHLPDGQTIKAMGDKTFSEARMEGNGFGLGGSVLVDPVASMQPSSHGNFSWGGLASTFFWIDPVEEMIAIQATQMMPSGTYPIRPQLQQLVYAAVDW</sequence>